<comment type="subcellular location">
    <subcellularLocation>
        <location evidence="1 6">Membrane</location>
        <topology evidence="1 6">Multi-pass membrane protein</topology>
    </subcellularLocation>
</comment>
<dbReference type="OrthoDB" id="1718296at2759"/>
<dbReference type="SUPFAM" id="SSF103481">
    <property type="entry name" value="Multidrug resistance efflux transporter EmrE"/>
    <property type="match status" value="2"/>
</dbReference>
<evidence type="ECO:0000256" key="7">
    <source>
        <dbReference type="SAM" id="MobiDB-lite"/>
    </source>
</evidence>
<feature type="transmembrane region" description="Helical" evidence="6">
    <location>
        <begin position="306"/>
        <end position="324"/>
    </location>
</feature>
<dbReference type="InterPro" id="IPR030184">
    <property type="entry name" value="WAT1-related"/>
</dbReference>
<reference evidence="9" key="2">
    <citation type="submission" date="2020-10" db="EMBL/GenBank/DDBJ databases">
        <authorList>
            <person name="Cooper E.A."/>
            <person name="Brenton Z.W."/>
            <person name="Flinn B.S."/>
            <person name="Jenkins J."/>
            <person name="Shu S."/>
            <person name="Flowers D."/>
            <person name="Luo F."/>
            <person name="Wang Y."/>
            <person name="Xia P."/>
            <person name="Barry K."/>
            <person name="Daum C."/>
            <person name="Lipzen A."/>
            <person name="Yoshinaga Y."/>
            <person name="Schmutz J."/>
            <person name="Saski C."/>
            <person name="Vermerris W."/>
            <person name="Kresovich S."/>
        </authorList>
    </citation>
    <scope>NUCLEOTIDE SEQUENCE</scope>
</reference>
<dbReference type="AlphaFoldDB" id="A0A921RYC6"/>
<evidence type="ECO:0000256" key="1">
    <source>
        <dbReference type="ARBA" id="ARBA00004141"/>
    </source>
</evidence>
<dbReference type="InterPro" id="IPR037185">
    <property type="entry name" value="EmrE-like"/>
</dbReference>
<feature type="transmembrane region" description="Helical" evidence="6">
    <location>
        <begin position="280"/>
        <end position="300"/>
    </location>
</feature>
<evidence type="ECO:0000313" key="9">
    <source>
        <dbReference type="EMBL" id="KAG0548462.1"/>
    </source>
</evidence>
<proteinExistence type="inferred from homology"/>
<feature type="transmembrane region" description="Helical" evidence="6">
    <location>
        <begin position="95"/>
        <end position="119"/>
    </location>
</feature>
<evidence type="ECO:0000256" key="2">
    <source>
        <dbReference type="ARBA" id="ARBA00007635"/>
    </source>
</evidence>
<comment type="caution">
    <text evidence="9">The sequence shown here is derived from an EMBL/GenBank/DDBJ whole genome shotgun (WGS) entry which is preliminary data.</text>
</comment>
<gene>
    <name evidence="9" type="ORF">BDA96_01G168900</name>
</gene>
<name>A0A921RYC6_SORBI</name>
<organism evidence="9 10">
    <name type="scientific">Sorghum bicolor</name>
    <name type="common">Sorghum</name>
    <name type="synonym">Sorghum vulgare</name>
    <dbReference type="NCBI Taxonomy" id="4558"/>
    <lineage>
        <taxon>Eukaryota</taxon>
        <taxon>Viridiplantae</taxon>
        <taxon>Streptophyta</taxon>
        <taxon>Embryophyta</taxon>
        <taxon>Tracheophyta</taxon>
        <taxon>Spermatophyta</taxon>
        <taxon>Magnoliopsida</taxon>
        <taxon>Liliopsida</taxon>
        <taxon>Poales</taxon>
        <taxon>Poaceae</taxon>
        <taxon>PACMAD clade</taxon>
        <taxon>Panicoideae</taxon>
        <taxon>Andropogonodae</taxon>
        <taxon>Andropogoneae</taxon>
        <taxon>Sorghinae</taxon>
        <taxon>Sorghum</taxon>
    </lineage>
</organism>
<reference evidence="9" key="1">
    <citation type="journal article" date="2019" name="BMC Genomics">
        <title>A new reference genome for Sorghum bicolor reveals high levels of sequence similarity between sweet and grain genotypes: implications for the genetics of sugar metabolism.</title>
        <authorList>
            <person name="Cooper E.A."/>
            <person name="Brenton Z.W."/>
            <person name="Flinn B.S."/>
            <person name="Jenkins J."/>
            <person name="Shu S."/>
            <person name="Flowers D."/>
            <person name="Luo F."/>
            <person name="Wang Y."/>
            <person name="Xia P."/>
            <person name="Barry K."/>
            <person name="Daum C."/>
            <person name="Lipzen A."/>
            <person name="Yoshinaga Y."/>
            <person name="Schmutz J."/>
            <person name="Saski C."/>
            <person name="Vermerris W."/>
            <person name="Kresovich S."/>
        </authorList>
    </citation>
    <scope>NUCLEOTIDE SEQUENCE</scope>
</reference>
<dbReference type="EMBL" id="CM027680">
    <property type="protein sequence ID" value="KAG0548462.1"/>
    <property type="molecule type" value="Genomic_DNA"/>
</dbReference>
<evidence type="ECO:0000313" key="10">
    <source>
        <dbReference type="Proteomes" id="UP000807115"/>
    </source>
</evidence>
<evidence type="ECO:0000256" key="3">
    <source>
        <dbReference type="ARBA" id="ARBA00022692"/>
    </source>
</evidence>
<evidence type="ECO:0000256" key="4">
    <source>
        <dbReference type="ARBA" id="ARBA00022989"/>
    </source>
</evidence>
<comment type="similarity">
    <text evidence="2 6">Belongs to the drug/metabolite transporter (DMT) superfamily. Plant drug/metabolite exporter (P-DME) (TC 2.A.7.4) family.</text>
</comment>
<keyword evidence="3 6" id="KW-0812">Transmembrane</keyword>
<dbReference type="Gramene" id="EER93772">
    <property type="protein sequence ID" value="EER93772"/>
    <property type="gene ID" value="SORBI_3001G160400"/>
</dbReference>
<feature type="transmembrane region" description="Helical" evidence="6">
    <location>
        <begin position="35"/>
        <end position="58"/>
    </location>
</feature>
<feature type="transmembrane region" description="Helical" evidence="6">
    <location>
        <begin position="183"/>
        <end position="203"/>
    </location>
</feature>
<feature type="transmembrane region" description="Helical" evidence="6">
    <location>
        <begin position="215"/>
        <end position="235"/>
    </location>
</feature>
<feature type="transmembrane region" description="Helical" evidence="6">
    <location>
        <begin position="7"/>
        <end position="29"/>
    </location>
</feature>
<accession>A0A921RYC6</accession>
<evidence type="ECO:0000259" key="8">
    <source>
        <dbReference type="Pfam" id="PF00892"/>
    </source>
</evidence>
<feature type="domain" description="EamA" evidence="8">
    <location>
        <begin position="8"/>
        <end position="148"/>
    </location>
</feature>
<protein>
    <recommendedName>
        <fullName evidence="6">WAT1-related protein</fullName>
    </recommendedName>
</protein>
<dbReference type="GO" id="GO:0016020">
    <property type="term" value="C:membrane"/>
    <property type="evidence" value="ECO:0007669"/>
    <property type="project" value="UniProtKB-SubCell"/>
</dbReference>
<feature type="transmembrane region" description="Helical" evidence="6">
    <location>
        <begin position="131"/>
        <end position="151"/>
    </location>
</feature>
<keyword evidence="5 6" id="KW-0472">Membrane</keyword>
<dbReference type="Pfam" id="PF00892">
    <property type="entry name" value="EamA"/>
    <property type="match status" value="2"/>
</dbReference>
<dbReference type="PANTHER" id="PTHR31218">
    <property type="entry name" value="WAT1-RELATED PROTEIN"/>
    <property type="match status" value="1"/>
</dbReference>
<dbReference type="InterPro" id="IPR000620">
    <property type="entry name" value="EamA_dom"/>
</dbReference>
<feature type="transmembrane region" description="Helical" evidence="6">
    <location>
        <begin position="70"/>
        <end position="89"/>
    </location>
</feature>
<keyword evidence="4 6" id="KW-1133">Transmembrane helix</keyword>
<dbReference type="GO" id="GO:0022857">
    <property type="term" value="F:transmembrane transporter activity"/>
    <property type="evidence" value="ECO:0007669"/>
    <property type="project" value="InterPro"/>
</dbReference>
<dbReference type="Proteomes" id="UP000807115">
    <property type="component" value="Chromosome 1"/>
</dbReference>
<sequence length="378" mass="41686">MEANMKPYYVAIVVQLIYTGMFVISKAAFNQGMNTYVYIFYRQAAGSLILLPIALLRKKNAQRPIMSSRVLFKLFLCALIGIALGVNLYHVSLKFTSATVASAADSSLPAITFFFAVLLRMEDVKLRSSSGIAKVTGVALCLAGVFTIAFFSGPSISPLNHHHAFASNPAPAGSTQVVPRAVWIQWTFLMVVGEMCWCLWIILEATVLKDYPDKLVVTVTVCLFSTVQTFIVAVVAERDFSKWKLGFNISLLAILYSGSMVTGASYYLQTWCLQMRGPMFFAAWTPLCFVFTVFCSSFFLGEIVHLGSILGGILLVGSLYTILWGKSKESETDNVADDTEKNEHKKSSQSYPEELQHTIAEVKESTLTGLPALHVQEP</sequence>
<evidence type="ECO:0000256" key="5">
    <source>
        <dbReference type="ARBA" id="ARBA00023136"/>
    </source>
</evidence>
<feature type="domain" description="EamA" evidence="8">
    <location>
        <begin position="186"/>
        <end position="323"/>
    </location>
</feature>
<evidence type="ECO:0000256" key="6">
    <source>
        <dbReference type="RuleBase" id="RU363077"/>
    </source>
</evidence>
<feature type="region of interest" description="Disordered" evidence="7">
    <location>
        <begin position="331"/>
        <end position="353"/>
    </location>
</feature>
<dbReference type="OMA" id="WCLWIIL"/>
<dbReference type="KEGG" id="sbi:8062239"/>
<feature type="transmembrane region" description="Helical" evidence="6">
    <location>
        <begin position="247"/>
        <end position="268"/>
    </location>
</feature>